<dbReference type="PANTHER" id="PTHR42879:SF2">
    <property type="entry name" value="3-OXOACYL-[ACYL-CARRIER-PROTEIN] REDUCTASE FABG"/>
    <property type="match status" value="1"/>
</dbReference>
<comment type="similarity">
    <text evidence="1">Belongs to the short-chain dehydrogenases/reductases (SDR) family.</text>
</comment>
<dbReference type="PANTHER" id="PTHR42879">
    <property type="entry name" value="3-OXOACYL-(ACYL-CARRIER-PROTEIN) REDUCTASE"/>
    <property type="match status" value="1"/>
</dbReference>
<dbReference type="SUPFAM" id="SSF51735">
    <property type="entry name" value="NAD(P)-binding Rossmann-fold domains"/>
    <property type="match status" value="1"/>
</dbReference>
<dbReference type="InterPro" id="IPR036291">
    <property type="entry name" value="NAD(P)-bd_dom_sf"/>
</dbReference>
<dbReference type="Pfam" id="PF13561">
    <property type="entry name" value="adh_short_C2"/>
    <property type="match status" value="1"/>
</dbReference>
<accession>A0A553GUS4</accession>
<dbReference type="AlphaFoldDB" id="A0A553GUS4"/>
<dbReference type="PRINTS" id="PR00081">
    <property type="entry name" value="GDHRDH"/>
</dbReference>
<sequence>MMGKLTGKIAIVTGSDSGIGQATAIAFAREGADVVVTYHTDRQGAEATLEQVRQAGQRGLLQRLDVTDESSVEALFQSVEHEFGAPDILVNNAGVGVSGPVTELSTADFDKVIKTDLYGPFFCTRAFLRRRQARGGQGKLINVTSVHDSIPSPNHAAYGAAKGGLLTFTRSVALEAAPLKINVNAIAPGLIHTPMTQERVEDPETRAKEMPRIPWRRPGQPEEVAQLAVYLASADADYVTGQNFVIDGGLEMNWGQGA</sequence>
<dbReference type="OrthoDB" id="286404at2"/>
<protein>
    <submittedName>
        <fullName evidence="2">SDR family oxidoreductase</fullName>
    </submittedName>
</protein>
<dbReference type="PRINTS" id="PR00080">
    <property type="entry name" value="SDRFAMILY"/>
</dbReference>
<evidence type="ECO:0000256" key="1">
    <source>
        <dbReference type="ARBA" id="ARBA00006484"/>
    </source>
</evidence>
<dbReference type="InterPro" id="IPR050259">
    <property type="entry name" value="SDR"/>
</dbReference>
<proteinExistence type="inferred from homology"/>
<dbReference type="InterPro" id="IPR002347">
    <property type="entry name" value="SDR_fam"/>
</dbReference>
<evidence type="ECO:0000313" key="2">
    <source>
        <dbReference type="EMBL" id="TRX73241.1"/>
    </source>
</evidence>
<dbReference type="PROSITE" id="PS00061">
    <property type="entry name" value="ADH_SHORT"/>
    <property type="match status" value="1"/>
</dbReference>
<organism evidence="2 3">
    <name type="scientific">Pseudomonas mangiferae</name>
    <dbReference type="NCBI Taxonomy" id="2593654"/>
    <lineage>
        <taxon>Bacteria</taxon>
        <taxon>Pseudomonadati</taxon>
        <taxon>Pseudomonadota</taxon>
        <taxon>Gammaproteobacteria</taxon>
        <taxon>Pseudomonadales</taxon>
        <taxon>Pseudomonadaceae</taxon>
        <taxon>Pseudomonas</taxon>
    </lineage>
</organism>
<dbReference type="Proteomes" id="UP000315235">
    <property type="component" value="Unassembled WGS sequence"/>
</dbReference>
<gene>
    <name evidence="2" type="ORF">FM069_18890</name>
</gene>
<dbReference type="InterPro" id="IPR020904">
    <property type="entry name" value="Sc_DH/Rdtase_CS"/>
</dbReference>
<comment type="caution">
    <text evidence="2">The sequence shown here is derived from an EMBL/GenBank/DDBJ whole genome shotgun (WGS) entry which is preliminary data.</text>
</comment>
<reference evidence="2 3" key="1">
    <citation type="submission" date="2019-07" db="EMBL/GenBank/DDBJ databases">
        <title>Pseudomonas mangiferae sp. nov., isolated from bark of mango tree in Thailand.</title>
        <authorList>
            <person name="Srisuk N."/>
            <person name="Anurat P."/>
        </authorList>
    </citation>
    <scope>NUCLEOTIDE SEQUENCE [LARGE SCALE GENOMIC DNA]</scope>
    <source>
        <strain evidence="2 3">DMKU_BBB3-04</strain>
    </source>
</reference>
<dbReference type="FunFam" id="3.40.50.720:FF:000084">
    <property type="entry name" value="Short-chain dehydrogenase reductase"/>
    <property type="match status" value="1"/>
</dbReference>
<name>A0A553GUS4_9PSED</name>
<keyword evidence="3" id="KW-1185">Reference proteome</keyword>
<dbReference type="Gene3D" id="3.40.50.720">
    <property type="entry name" value="NAD(P)-binding Rossmann-like Domain"/>
    <property type="match status" value="1"/>
</dbReference>
<dbReference type="NCBIfam" id="NF005559">
    <property type="entry name" value="PRK07231.1"/>
    <property type="match status" value="1"/>
</dbReference>
<dbReference type="EMBL" id="VJOY01000018">
    <property type="protein sequence ID" value="TRX73241.1"/>
    <property type="molecule type" value="Genomic_DNA"/>
</dbReference>
<dbReference type="GO" id="GO:0032787">
    <property type="term" value="P:monocarboxylic acid metabolic process"/>
    <property type="evidence" value="ECO:0007669"/>
    <property type="project" value="UniProtKB-ARBA"/>
</dbReference>
<evidence type="ECO:0000313" key="3">
    <source>
        <dbReference type="Proteomes" id="UP000315235"/>
    </source>
</evidence>